<name>A0ACC6JUF8_9PSED</name>
<evidence type="ECO:0000313" key="1">
    <source>
        <dbReference type="EMBL" id="MDR6610069.1"/>
    </source>
</evidence>
<dbReference type="EMBL" id="JAVDSD010000017">
    <property type="protein sequence ID" value="MDR6610069.1"/>
    <property type="molecule type" value="Genomic_DNA"/>
</dbReference>
<dbReference type="Proteomes" id="UP001259420">
    <property type="component" value="Unassembled WGS sequence"/>
</dbReference>
<accession>A0ACC6JUF8</accession>
<comment type="caution">
    <text evidence="1">The sequence shown here is derived from an EMBL/GenBank/DDBJ whole genome shotgun (WGS) entry which is preliminary data.</text>
</comment>
<organism evidence="1 2">
    <name type="scientific">Pseudomonas synxantha</name>
    <dbReference type="NCBI Taxonomy" id="47883"/>
    <lineage>
        <taxon>Bacteria</taxon>
        <taxon>Pseudomonadati</taxon>
        <taxon>Pseudomonadota</taxon>
        <taxon>Gammaproteobacteria</taxon>
        <taxon>Pseudomonadales</taxon>
        <taxon>Pseudomonadaceae</taxon>
        <taxon>Pseudomonas</taxon>
    </lineage>
</organism>
<evidence type="ECO:0000313" key="2">
    <source>
        <dbReference type="Proteomes" id="UP001259420"/>
    </source>
</evidence>
<sequence length="37" mass="4158">MDDFKLLMLLSLAVMPLLLIIKPPKAQAHEEPAPIME</sequence>
<proteinExistence type="predicted"/>
<keyword evidence="2" id="KW-1185">Reference proteome</keyword>
<reference evidence="1" key="1">
    <citation type="submission" date="2023-07" db="EMBL/GenBank/DDBJ databases">
        <title>Sorghum-associated microbial communities from plants grown in Nebraska, USA.</title>
        <authorList>
            <person name="Schachtman D."/>
        </authorList>
    </citation>
    <scope>NUCLEOTIDE SEQUENCE</scope>
    <source>
        <strain evidence="1">BE46</strain>
    </source>
</reference>
<protein>
    <submittedName>
        <fullName evidence="1">Uncharacterized protein</fullName>
    </submittedName>
</protein>
<gene>
    <name evidence="1" type="ORF">J2X87_005175</name>
</gene>